<dbReference type="Proteomes" id="UP000471672">
    <property type="component" value="Unassembled WGS sequence"/>
</dbReference>
<name>A0ABX0BIR3_9MICO</name>
<gene>
    <name evidence="1" type="ORF">GYH36_14455</name>
</gene>
<evidence type="ECO:0000313" key="2">
    <source>
        <dbReference type="Proteomes" id="UP000471672"/>
    </source>
</evidence>
<reference evidence="1 2" key="1">
    <citation type="journal article" date="2021" name="Arch. Microbiol.">
        <title>Cellulosimicrobium fucosivorans sp. nov., isolated from San Elijo Lagoon, contains a fucose metabolic pathway linked to carotenoid production.</title>
        <authorList>
            <person name="Aviles F.A."/>
            <person name="Kyndt J.A."/>
        </authorList>
    </citation>
    <scope>NUCLEOTIDE SEQUENCE [LARGE SCALE GENOMIC DNA]</scope>
    <source>
        <strain evidence="1 2">SE3</strain>
    </source>
</reference>
<accession>A0ABX0BIR3</accession>
<dbReference type="Gene3D" id="1.25.10.10">
    <property type="entry name" value="Leucine-rich Repeat Variant"/>
    <property type="match status" value="1"/>
</dbReference>
<proteinExistence type="predicted"/>
<dbReference type="InterPro" id="IPR016024">
    <property type="entry name" value="ARM-type_fold"/>
</dbReference>
<protein>
    <submittedName>
        <fullName evidence="1">HEAT repeat domain-containing protein</fullName>
    </submittedName>
</protein>
<sequence>MDIERAAEEFAAWAQTHPQDCGEWETDYEEWPGTYACARDLVGERPFTRWSDAEKTSFLYLLARDNEAEDLADLLSEHPATLAGVAEHVCAAPESAEPDARWQIAAYLPAIGPDATPLLLTLFADDDEYVRRRALLSLGTLRAPAAERCAVAAWESGLEHQRIVALHVLHEVGSPRFATYAALAADDPRPSVRQAAHRLG</sequence>
<dbReference type="SUPFAM" id="SSF48371">
    <property type="entry name" value="ARM repeat"/>
    <property type="match status" value="1"/>
</dbReference>
<dbReference type="Pfam" id="PF13646">
    <property type="entry name" value="HEAT_2"/>
    <property type="match status" value="1"/>
</dbReference>
<dbReference type="InterPro" id="IPR011989">
    <property type="entry name" value="ARM-like"/>
</dbReference>
<evidence type="ECO:0000313" key="1">
    <source>
        <dbReference type="EMBL" id="NDO90648.1"/>
    </source>
</evidence>
<dbReference type="RefSeq" id="WP_162290193.1">
    <property type="nucleotide sequence ID" value="NZ_JAAFAN010000053.1"/>
</dbReference>
<dbReference type="EMBL" id="JAAFAN010000053">
    <property type="protein sequence ID" value="NDO90648.1"/>
    <property type="molecule type" value="Genomic_DNA"/>
</dbReference>
<keyword evidence="2" id="KW-1185">Reference proteome</keyword>
<organism evidence="1 2">
    <name type="scientific">Cellulosimicrobium composti</name>
    <dbReference type="NCBI Taxonomy" id="2672572"/>
    <lineage>
        <taxon>Bacteria</taxon>
        <taxon>Bacillati</taxon>
        <taxon>Actinomycetota</taxon>
        <taxon>Actinomycetes</taxon>
        <taxon>Micrococcales</taxon>
        <taxon>Promicromonosporaceae</taxon>
        <taxon>Cellulosimicrobium</taxon>
    </lineage>
</organism>
<comment type="caution">
    <text evidence="1">The sequence shown here is derived from an EMBL/GenBank/DDBJ whole genome shotgun (WGS) entry which is preliminary data.</text>
</comment>